<keyword evidence="2" id="KW-1185">Reference proteome</keyword>
<dbReference type="EMBL" id="JYDI01000061">
    <property type="protein sequence ID" value="KRY54998.1"/>
    <property type="molecule type" value="Genomic_DNA"/>
</dbReference>
<sequence length="218" mass="23459">MKEGRKGVELCSDGRNSGGQVDNTLWVEKAVAGGYTTLFGGETSGRRCKTLRGNGGQVYNSVGLKGAVGGGSTLSGWKNWRAGIHFYLGEEEMAGWEFRSGIEFSMGGGGIGGRLYNSACVEAMAGDYRILLGWREWRAGIQVCLDKGNGGHVIQFSMGGVESGERVHNSVRVEGMAGGYTILLGWREWRTDIQSSMDGGGNGGREYNSVWWRECHAG</sequence>
<reference evidence="1 2" key="1">
    <citation type="submission" date="2015-01" db="EMBL/GenBank/DDBJ databases">
        <title>Evolution of Trichinella species and genotypes.</title>
        <authorList>
            <person name="Korhonen P.K."/>
            <person name="Edoardo P."/>
            <person name="Giuseppe L.R."/>
            <person name="Gasser R.B."/>
        </authorList>
    </citation>
    <scope>NUCLEOTIDE SEQUENCE [LARGE SCALE GENOMIC DNA]</scope>
    <source>
        <strain evidence="1">ISS120</strain>
    </source>
</reference>
<evidence type="ECO:0000313" key="1">
    <source>
        <dbReference type="EMBL" id="KRY54998.1"/>
    </source>
</evidence>
<accession>A0A0V1D0P1</accession>
<name>A0A0V1D0P1_TRIBR</name>
<protein>
    <submittedName>
        <fullName evidence="1">Uncharacterized protein</fullName>
    </submittedName>
</protein>
<gene>
    <name evidence="1" type="ORF">T03_17116</name>
</gene>
<dbReference type="Proteomes" id="UP000054653">
    <property type="component" value="Unassembled WGS sequence"/>
</dbReference>
<evidence type="ECO:0000313" key="2">
    <source>
        <dbReference type="Proteomes" id="UP000054653"/>
    </source>
</evidence>
<comment type="caution">
    <text evidence="1">The sequence shown here is derived from an EMBL/GenBank/DDBJ whole genome shotgun (WGS) entry which is preliminary data.</text>
</comment>
<proteinExistence type="predicted"/>
<dbReference type="OrthoDB" id="5944511at2759"/>
<organism evidence="1 2">
    <name type="scientific">Trichinella britovi</name>
    <name type="common">Parasitic roundworm</name>
    <dbReference type="NCBI Taxonomy" id="45882"/>
    <lineage>
        <taxon>Eukaryota</taxon>
        <taxon>Metazoa</taxon>
        <taxon>Ecdysozoa</taxon>
        <taxon>Nematoda</taxon>
        <taxon>Enoplea</taxon>
        <taxon>Dorylaimia</taxon>
        <taxon>Trichinellida</taxon>
        <taxon>Trichinellidae</taxon>
        <taxon>Trichinella</taxon>
    </lineage>
</organism>
<dbReference type="AlphaFoldDB" id="A0A0V1D0P1"/>